<dbReference type="SMART" id="SM01238">
    <property type="entry name" value="IGR"/>
    <property type="match status" value="1"/>
</dbReference>
<dbReference type="InterPro" id="IPR019083">
    <property type="entry name" value="SAM_Ribosomal_mS41"/>
</dbReference>
<evidence type="ECO:0000256" key="2">
    <source>
        <dbReference type="ARBA" id="ARBA00010492"/>
    </source>
</evidence>
<evidence type="ECO:0000256" key="5">
    <source>
        <dbReference type="SAM" id="MobiDB-lite"/>
    </source>
</evidence>
<feature type="region of interest" description="Disordered" evidence="5">
    <location>
        <begin position="90"/>
        <end position="122"/>
    </location>
</feature>
<dbReference type="PANTHER" id="PTHR28235">
    <property type="entry name" value="PROTEIN FYV4, MITOCHONDRIAL"/>
    <property type="match status" value="1"/>
</dbReference>
<proteinExistence type="inferred from homology"/>
<evidence type="ECO:0000256" key="4">
    <source>
        <dbReference type="ARBA" id="ARBA00035129"/>
    </source>
</evidence>
<comment type="caution">
    <text evidence="8">The sequence shown here is derived from an EMBL/GenBank/DDBJ whole genome shotgun (WGS) entry which is preliminary data.</text>
</comment>
<dbReference type="Pfam" id="PF09597">
    <property type="entry name" value="SAM_Ribosomal_mS41"/>
    <property type="match status" value="1"/>
</dbReference>
<comment type="subcellular location">
    <subcellularLocation>
        <location evidence="1">Mitochondrion</location>
    </subcellularLocation>
</comment>
<evidence type="ECO:0000313" key="9">
    <source>
        <dbReference type="Proteomes" id="UP000235388"/>
    </source>
</evidence>
<dbReference type="STRING" id="200324.A0A2N5UQS9"/>
<evidence type="ECO:0000313" key="8">
    <source>
        <dbReference type="EMBL" id="PLW39996.1"/>
    </source>
</evidence>
<protein>
    <recommendedName>
        <fullName evidence="4">Small ribosomal subunit protein mS41</fullName>
    </recommendedName>
</protein>
<comment type="similarity">
    <text evidence="2">Belongs to the mitochondrion-specific ribosomal protein mS41 family.</text>
</comment>
<reference evidence="8 9" key="1">
    <citation type="submission" date="2017-11" db="EMBL/GenBank/DDBJ databases">
        <title>De novo assembly and phasing of dikaryotic genomes from two isolates of Puccinia coronata f. sp. avenae, the causal agent of oat crown rust.</title>
        <authorList>
            <person name="Miller M.E."/>
            <person name="Zhang Y."/>
            <person name="Omidvar V."/>
            <person name="Sperschneider J."/>
            <person name="Schwessinger B."/>
            <person name="Raley C."/>
            <person name="Palmer J.M."/>
            <person name="Garnica D."/>
            <person name="Upadhyaya N."/>
            <person name="Rathjen J."/>
            <person name="Taylor J.M."/>
            <person name="Park R.F."/>
            <person name="Dodds P.N."/>
            <person name="Hirsch C.D."/>
            <person name="Kianian S.F."/>
            <person name="Figueroa M."/>
        </authorList>
    </citation>
    <scope>NUCLEOTIDE SEQUENCE [LARGE SCALE GENOMIC DNA]</scope>
    <source>
        <strain evidence="8">12NC29</strain>
    </source>
</reference>
<accession>A0A2N5UQS9</accession>
<dbReference type="EMBL" id="PGCJ01000901">
    <property type="protein sequence ID" value="PLW15239.1"/>
    <property type="molecule type" value="Genomic_DNA"/>
</dbReference>
<keyword evidence="9" id="KW-1185">Reference proteome</keyword>
<evidence type="ECO:0000259" key="6">
    <source>
        <dbReference type="SMART" id="SM01238"/>
    </source>
</evidence>
<dbReference type="GO" id="GO:0005739">
    <property type="term" value="C:mitochondrion"/>
    <property type="evidence" value="ECO:0007669"/>
    <property type="project" value="UniProtKB-SubCell"/>
</dbReference>
<evidence type="ECO:0000256" key="1">
    <source>
        <dbReference type="ARBA" id="ARBA00004173"/>
    </source>
</evidence>
<name>A0A2N5UQS9_9BASI</name>
<dbReference type="InterPro" id="IPR039603">
    <property type="entry name" value="Ribosomal_mS41"/>
</dbReference>
<gene>
    <name evidence="8" type="ORF">PCANC_11530</name>
    <name evidence="7" type="ORF">PCANC_13890</name>
</gene>
<keyword evidence="3" id="KW-0496">Mitochondrion</keyword>
<dbReference type="Proteomes" id="UP000235388">
    <property type="component" value="Unassembled WGS sequence"/>
</dbReference>
<evidence type="ECO:0000313" key="7">
    <source>
        <dbReference type="EMBL" id="PLW15239.1"/>
    </source>
</evidence>
<evidence type="ECO:0000256" key="3">
    <source>
        <dbReference type="ARBA" id="ARBA00023128"/>
    </source>
</evidence>
<feature type="domain" description="Small ribosomal subunit protein mS41 SAM" evidence="6">
    <location>
        <begin position="26"/>
        <end position="83"/>
    </location>
</feature>
<dbReference type="OrthoDB" id="18595at2759"/>
<organism evidence="8 9">
    <name type="scientific">Puccinia coronata f. sp. avenae</name>
    <dbReference type="NCBI Taxonomy" id="200324"/>
    <lineage>
        <taxon>Eukaryota</taxon>
        <taxon>Fungi</taxon>
        <taxon>Dikarya</taxon>
        <taxon>Basidiomycota</taxon>
        <taxon>Pucciniomycotina</taxon>
        <taxon>Pucciniomycetes</taxon>
        <taxon>Pucciniales</taxon>
        <taxon>Pucciniaceae</taxon>
        <taxon>Puccinia</taxon>
    </lineage>
</organism>
<dbReference type="AlphaFoldDB" id="A0A2N5UQS9"/>
<dbReference type="EMBL" id="PGCJ01000187">
    <property type="protein sequence ID" value="PLW39996.1"/>
    <property type="molecule type" value="Genomic_DNA"/>
</dbReference>
<dbReference type="PANTHER" id="PTHR28235:SF1">
    <property type="entry name" value="SMALL RIBOSOMAL SUBUNIT PROTEIN MS41"/>
    <property type="match status" value="1"/>
</dbReference>
<sequence>MIHFQKLIHKISPKRIPNKQHGIDSVQTFLEALKRPTLITLATKFNNWDTFFHPTTKPDITKELPIPKERRYLLRSMELFRQGLDPKHFAVGPRKPKKFRGWGPRVQHGKRLRGQESNLQGN</sequence>